<dbReference type="InterPro" id="IPR011332">
    <property type="entry name" value="Ribosomal_zn-bd"/>
</dbReference>
<protein>
    <recommendedName>
        <fullName evidence="4 5">Large ribosomal subunit protein bL33</fullName>
    </recommendedName>
</protein>
<organism evidence="6 7">
    <name type="scientific">Candidatus Woesebacteria bacterium GW2011_GWC2_45_9</name>
    <dbReference type="NCBI Taxonomy" id="1618589"/>
    <lineage>
        <taxon>Bacteria</taxon>
        <taxon>Candidatus Woeseibacteriota</taxon>
    </lineage>
</organism>
<dbReference type="Proteomes" id="UP000034922">
    <property type="component" value="Unassembled WGS sequence"/>
</dbReference>
<dbReference type="InterPro" id="IPR038584">
    <property type="entry name" value="Ribosomal_bL33_sf"/>
</dbReference>
<dbReference type="Gene3D" id="2.20.28.120">
    <property type="entry name" value="Ribosomal protein L33"/>
    <property type="match status" value="1"/>
</dbReference>
<dbReference type="STRING" id="1618589.UX25_C0050G0007"/>
<sequence>MAKKGARELVALICSVCKSQNYITERNKINMETKGKKGSKLEIKKYCKTCRKYQLHKETSKLK</sequence>
<dbReference type="GO" id="GO:0003735">
    <property type="term" value="F:structural constituent of ribosome"/>
    <property type="evidence" value="ECO:0007669"/>
    <property type="project" value="InterPro"/>
</dbReference>
<evidence type="ECO:0000256" key="4">
    <source>
        <dbReference type="ARBA" id="ARBA00035176"/>
    </source>
</evidence>
<dbReference type="GO" id="GO:0005737">
    <property type="term" value="C:cytoplasm"/>
    <property type="evidence" value="ECO:0007669"/>
    <property type="project" value="UniProtKB-ARBA"/>
</dbReference>
<evidence type="ECO:0000313" key="6">
    <source>
        <dbReference type="EMBL" id="KKU15944.1"/>
    </source>
</evidence>
<evidence type="ECO:0000256" key="1">
    <source>
        <dbReference type="ARBA" id="ARBA00007596"/>
    </source>
</evidence>
<comment type="similarity">
    <text evidence="1 5">Belongs to the bacterial ribosomal protein bL33 family.</text>
</comment>
<dbReference type="EMBL" id="LCLM01000050">
    <property type="protein sequence ID" value="KKU15944.1"/>
    <property type="molecule type" value="Genomic_DNA"/>
</dbReference>
<dbReference type="NCBIfam" id="NF001764">
    <property type="entry name" value="PRK00504.1"/>
    <property type="match status" value="1"/>
</dbReference>
<evidence type="ECO:0000256" key="3">
    <source>
        <dbReference type="ARBA" id="ARBA00023274"/>
    </source>
</evidence>
<dbReference type="InterPro" id="IPR001705">
    <property type="entry name" value="Ribosomal_bL33"/>
</dbReference>
<dbReference type="AlphaFoldDB" id="A0A0G1N5W9"/>
<dbReference type="NCBIfam" id="TIGR01023">
    <property type="entry name" value="rpmG_bact"/>
    <property type="match status" value="1"/>
</dbReference>
<dbReference type="GO" id="GO:1990904">
    <property type="term" value="C:ribonucleoprotein complex"/>
    <property type="evidence" value="ECO:0007669"/>
    <property type="project" value="UniProtKB-KW"/>
</dbReference>
<keyword evidence="2 5" id="KW-0689">Ribosomal protein</keyword>
<gene>
    <name evidence="5" type="primary">rpmG</name>
    <name evidence="6" type="ORF">UX25_C0050G0007</name>
</gene>
<reference evidence="6 7" key="1">
    <citation type="journal article" date="2015" name="Nature">
        <title>rRNA introns, odd ribosomes, and small enigmatic genomes across a large radiation of phyla.</title>
        <authorList>
            <person name="Brown C.T."/>
            <person name="Hug L.A."/>
            <person name="Thomas B.C."/>
            <person name="Sharon I."/>
            <person name="Castelle C.J."/>
            <person name="Singh A."/>
            <person name="Wilkins M.J."/>
            <person name="Williams K.H."/>
            <person name="Banfield J.F."/>
        </authorList>
    </citation>
    <scope>NUCLEOTIDE SEQUENCE [LARGE SCALE GENOMIC DNA]</scope>
</reference>
<keyword evidence="3 5" id="KW-0687">Ribonucleoprotein</keyword>
<evidence type="ECO:0000256" key="5">
    <source>
        <dbReference type="HAMAP-Rule" id="MF_00294"/>
    </source>
</evidence>
<dbReference type="GO" id="GO:0005840">
    <property type="term" value="C:ribosome"/>
    <property type="evidence" value="ECO:0007669"/>
    <property type="project" value="UniProtKB-KW"/>
</dbReference>
<comment type="caution">
    <text evidence="6">The sequence shown here is derived from an EMBL/GenBank/DDBJ whole genome shotgun (WGS) entry which is preliminary data.</text>
</comment>
<dbReference type="SUPFAM" id="SSF57829">
    <property type="entry name" value="Zn-binding ribosomal proteins"/>
    <property type="match status" value="1"/>
</dbReference>
<evidence type="ECO:0000256" key="2">
    <source>
        <dbReference type="ARBA" id="ARBA00022980"/>
    </source>
</evidence>
<proteinExistence type="inferred from homology"/>
<dbReference type="Pfam" id="PF00471">
    <property type="entry name" value="Ribosomal_L33"/>
    <property type="match status" value="1"/>
</dbReference>
<name>A0A0G1N5W9_9BACT</name>
<dbReference type="HAMAP" id="MF_00294">
    <property type="entry name" value="Ribosomal_bL33"/>
    <property type="match status" value="1"/>
</dbReference>
<accession>A0A0G1N5W9</accession>
<evidence type="ECO:0000313" key="7">
    <source>
        <dbReference type="Proteomes" id="UP000034922"/>
    </source>
</evidence>
<dbReference type="GO" id="GO:0006412">
    <property type="term" value="P:translation"/>
    <property type="evidence" value="ECO:0007669"/>
    <property type="project" value="UniProtKB-UniRule"/>
</dbReference>